<accession>A0A937RAX2</accession>
<evidence type="ECO:0000313" key="2">
    <source>
        <dbReference type="Proteomes" id="UP000604475"/>
    </source>
</evidence>
<dbReference type="PANTHER" id="PTHR21310">
    <property type="entry name" value="AMINOGLYCOSIDE PHOSPHOTRANSFERASE-RELATED-RELATED"/>
    <property type="match status" value="1"/>
</dbReference>
<dbReference type="Gene3D" id="3.30.200.20">
    <property type="entry name" value="Phosphorylase Kinase, domain 1"/>
    <property type="match status" value="1"/>
</dbReference>
<dbReference type="InterPro" id="IPR011009">
    <property type="entry name" value="Kinase-like_dom_sf"/>
</dbReference>
<dbReference type="RefSeq" id="WP_202999558.1">
    <property type="nucleotide sequence ID" value="NZ_JADWYU010000094.1"/>
</dbReference>
<keyword evidence="2" id="KW-1185">Reference proteome</keyword>
<name>A0A937RAX2_9ACTN</name>
<dbReference type="SUPFAM" id="SSF56112">
    <property type="entry name" value="Protein kinase-like (PK-like)"/>
    <property type="match status" value="1"/>
</dbReference>
<organism evidence="1 2">
    <name type="scientific">Frankia nepalensis</name>
    <dbReference type="NCBI Taxonomy" id="1836974"/>
    <lineage>
        <taxon>Bacteria</taxon>
        <taxon>Bacillati</taxon>
        <taxon>Actinomycetota</taxon>
        <taxon>Actinomycetes</taxon>
        <taxon>Frankiales</taxon>
        <taxon>Frankiaceae</taxon>
        <taxon>Frankia</taxon>
    </lineage>
</organism>
<proteinExistence type="predicted"/>
<gene>
    <name evidence="1" type="ORF">I7412_16315</name>
</gene>
<dbReference type="EMBL" id="JAEACQ010000194">
    <property type="protein sequence ID" value="MBL7628686.1"/>
    <property type="molecule type" value="Genomic_DNA"/>
</dbReference>
<dbReference type="AlphaFoldDB" id="A0A937RAX2"/>
<sequence>MRLRQVERSSGAFQQPLTAGEIRAICGRVFGSEVRVVTAEELGAGLYNTTYRVTVAGRDRPVILRVAPEPGRQFASEWQLMRNEYASLPYLAMIAPLLPKVIAADWSQELIGRDWMVQTLLDGVPAPSRLGDYPRALWPVFFRELGAIARRVHGVRGTRFGPVTGPGYGSWSEAVIASLEAVVTDLDGAGLDAADLRRVIAVAVDRRAVLDEVTEPRLLAGDLWTVNVMLHETTPEPTITGVFDLDRTWFGDSAADWTIRMALTKQDERVAFWDGYGPRDTSPAARLRQQIYEGRHLGAVRLERHRLGNADGVRASYPALSAVLAHLT</sequence>
<dbReference type="InterPro" id="IPR051678">
    <property type="entry name" value="AGP_Transferase"/>
</dbReference>
<comment type="caution">
    <text evidence="1">The sequence shown here is derived from an EMBL/GenBank/DDBJ whole genome shotgun (WGS) entry which is preliminary data.</text>
</comment>
<protein>
    <submittedName>
        <fullName evidence="1">Aminoglycoside phosphotransferase family protein</fullName>
    </submittedName>
</protein>
<evidence type="ECO:0000313" key="1">
    <source>
        <dbReference type="EMBL" id="MBL7628686.1"/>
    </source>
</evidence>
<reference evidence="1" key="1">
    <citation type="submission" date="2020-12" db="EMBL/GenBank/DDBJ databases">
        <title>Genomic characterization of non-nitrogen-fixing Frankia strains.</title>
        <authorList>
            <person name="Carlos-Shanley C."/>
            <person name="Guerra T."/>
            <person name="Hahn D."/>
        </authorList>
    </citation>
    <scope>NUCLEOTIDE SEQUENCE</scope>
    <source>
        <strain evidence="1">CN6</strain>
    </source>
</reference>
<dbReference type="Proteomes" id="UP000604475">
    <property type="component" value="Unassembled WGS sequence"/>
</dbReference>
<dbReference type="Gene3D" id="3.90.1200.10">
    <property type="match status" value="1"/>
</dbReference>